<feature type="domain" description="Cyanovirin-N" evidence="3">
    <location>
        <begin position="37"/>
        <end position="163"/>
    </location>
</feature>
<dbReference type="EMBL" id="JAUSVY010000001">
    <property type="protein sequence ID" value="MDQ0503668.1"/>
    <property type="molecule type" value="Genomic_DNA"/>
</dbReference>
<dbReference type="Proteomes" id="UP001241747">
    <property type="component" value="Unassembled WGS sequence"/>
</dbReference>
<comment type="caution">
    <text evidence="4">The sequence shown here is derived from an EMBL/GenBank/DDBJ whole genome shotgun (WGS) entry which is preliminary data.</text>
</comment>
<proteinExistence type="predicted"/>
<feature type="region of interest" description="Disordered" evidence="1">
    <location>
        <begin position="87"/>
        <end position="113"/>
    </location>
</feature>
<feature type="compositionally biased region" description="Pro residues" evidence="1">
    <location>
        <begin position="94"/>
        <end position="108"/>
    </location>
</feature>
<feature type="chain" id="PRO_5045921205" description="Cyanovirin-N domain-containing protein" evidence="2">
    <location>
        <begin position="31"/>
        <end position="224"/>
    </location>
</feature>
<dbReference type="SUPFAM" id="SSF51322">
    <property type="entry name" value="Cyanovirin-N"/>
    <property type="match status" value="1"/>
</dbReference>
<keyword evidence="5" id="KW-1185">Reference proteome</keyword>
<evidence type="ECO:0000256" key="1">
    <source>
        <dbReference type="SAM" id="MobiDB-lite"/>
    </source>
</evidence>
<reference evidence="4 5" key="1">
    <citation type="submission" date="2023-07" db="EMBL/GenBank/DDBJ databases">
        <title>Genomic Encyclopedia of Type Strains, Phase IV (KMG-IV): sequencing the most valuable type-strain genomes for metagenomic binning, comparative biology and taxonomic classification.</title>
        <authorList>
            <person name="Goeker M."/>
        </authorList>
    </citation>
    <scope>NUCLEOTIDE SEQUENCE [LARGE SCALE GENOMIC DNA]</scope>
    <source>
        <strain evidence="4 5">DSM 3770</strain>
    </source>
</reference>
<sequence>MKRQIRRGMGWAGLLALLILFSGAFEPAQAQPAPPGSYLNTCRDVRVRNGRDLQALCETTRRGVFNATRLNNFFECRGDIANMDGRLWCERRPGPPPPPPPGPGPGNGPPGSYRATCGQIDQRGSTLNAVCRTRNGDWRPTRLDLFGCAPGGDIANDNGNLVCRPRPVPPGSYLQTCRNVRVAGFWLAADCRDMNGRWLDARLNLATCSPRPNIVNFNGTLICR</sequence>
<dbReference type="InterPro" id="IPR036673">
    <property type="entry name" value="Cyanovirin-N_sf"/>
</dbReference>
<evidence type="ECO:0000313" key="4">
    <source>
        <dbReference type="EMBL" id="MDQ0503668.1"/>
    </source>
</evidence>
<name>A0ABU0L956_XANAG</name>
<gene>
    <name evidence="4" type="ORF">QOZ94_000438</name>
</gene>
<dbReference type="InterPro" id="IPR011058">
    <property type="entry name" value="Cyanovirin-N"/>
</dbReference>
<dbReference type="Pfam" id="PF08881">
    <property type="entry name" value="CVNH"/>
    <property type="match status" value="1"/>
</dbReference>
<evidence type="ECO:0000256" key="2">
    <source>
        <dbReference type="SAM" id="SignalP"/>
    </source>
</evidence>
<evidence type="ECO:0000313" key="5">
    <source>
        <dbReference type="Proteomes" id="UP001241747"/>
    </source>
</evidence>
<protein>
    <recommendedName>
        <fullName evidence="3">Cyanovirin-N domain-containing protein</fullName>
    </recommendedName>
</protein>
<dbReference type="Gene3D" id="2.30.60.10">
    <property type="entry name" value="Cyanovirin-N"/>
    <property type="match status" value="3"/>
</dbReference>
<evidence type="ECO:0000259" key="3">
    <source>
        <dbReference type="SMART" id="SM01111"/>
    </source>
</evidence>
<dbReference type="RefSeq" id="WP_237346683.1">
    <property type="nucleotide sequence ID" value="NZ_JABWGX010000022.1"/>
</dbReference>
<organism evidence="4 5">
    <name type="scientific">Xanthobacter agilis</name>
    <dbReference type="NCBI Taxonomy" id="47492"/>
    <lineage>
        <taxon>Bacteria</taxon>
        <taxon>Pseudomonadati</taxon>
        <taxon>Pseudomonadota</taxon>
        <taxon>Alphaproteobacteria</taxon>
        <taxon>Hyphomicrobiales</taxon>
        <taxon>Xanthobacteraceae</taxon>
        <taxon>Xanthobacter</taxon>
    </lineage>
</organism>
<keyword evidence="2" id="KW-0732">Signal</keyword>
<accession>A0ABU0L956</accession>
<feature type="signal peptide" evidence="2">
    <location>
        <begin position="1"/>
        <end position="30"/>
    </location>
</feature>
<dbReference type="SMART" id="SM01111">
    <property type="entry name" value="CVNH"/>
    <property type="match status" value="1"/>
</dbReference>